<dbReference type="InterPro" id="IPR013328">
    <property type="entry name" value="6PGD_dom2"/>
</dbReference>
<dbReference type="Pfam" id="PF03446">
    <property type="entry name" value="NAD_binding_2"/>
    <property type="match status" value="1"/>
</dbReference>
<organism evidence="6 7">
    <name type="scientific">Streptomyces boluensis</name>
    <dbReference type="NCBI Taxonomy" id="1775135"/>
    <lineage>
        <taxon>Bacteria</taxon>
        <taxon>Bacillati</taxon>
        <taxon>Actinomycetota</taxon>
        <taxon>Actinomycetes</taxon>
        <taxon>Kitasatosporales</taxon>
        <taxon>Streptomycetaceae</taxon>
        <taxon>Streptomyces</taxon>
    </lineage>
</organism>
<accession>A0A964UQM5</accession>
<gene>
    <name evidence="6" type="ORF">GUY60_00830</name>
</gene>
<feature type="region of interest" description="Disordered" evidence="3">
    <location>
        <begin position="307"/>
        <end position="328"/>
    </location>
</feature>
<sequence length="328" mass="34043">MTAADTQGAVTAAETKGVQTRSDAVAEVAVVGAGLMGAALARALADAGHHVRIWNRTPERAQKLAAERLRPVRTIQEAVSSADLVIACTASYDTTRAALAPVTDWGEAALVNLGTGTPEETEAMAEWAGERQLPYLDGSLLCFPDFVGSPDTLILYAGEPGVWERHQSVLRALGGGSRFLSEQVRAACVVETAVIGSFYVTAVGAYVEAATYAQSQGVSAEMMRDATRLVLRTLGRSTKEAAAAIESGEHATDQATLATYANGARHCLSALRADGHQARLLAAAVENLEAARAAGLGELGIYAQTGIVHGPADPPHAPEHPESPGAAP</sequence>
<evidence type="ECO:0000313" key="7">
    <source>
        <dbReference type="Proteomes" id="UP000598297"/>
    </source>
</evidence>
<dbReference type="Proteomes" id="UP000598297">
    <property type="component" value="Unassembled WGS sequence"/>
</dbReference>
<keyword evidence="2" id="KW-0560">Oxidoreductase</keyword>
<dbReference type="InterPro" id="IPR048666">
    <property type="entry name" value="RedAm-like_C"/>
</dbReference>
<keyword evidence="7" id="KW-1185">Reference proteome</keyword>
<evidence type="ECO:0000259" key="5">
    <source>
        <dbReference type="Pfam" id="PF21761"/>
    </source>
</evidence>
<comment type="caution">
    <text evidence="6">The sequence shown here is derived from an EMBL/GenBank/DDBJ whole genome shotgun (WGS) entry which is preliminary data.</text>
</comment>
<name>A0A964UQM5_9ACTN</name>
<evidence type="ECO:0000256" key="1">
    <source>
        <dbReference type="ARBA" id="ARBA00009080"/>
    </source>
</evidence>
<dbReference type="PANTHER" id="PTHR43580">
    <property type="entry name" value="OXIDOREDUCTASE GLYR1-RELATED"/>
    <property type="match status" value="1"/>
</dbReference>
<dbReference type="InterPro" id="IPR051265">
    <property type="entry name" value="HIBADH-related_NP60_sf"/>
</dbReference>
<feature type="domain" description="6-phosphogluconate dehydrogenase NADP-binding" evidence="4">
    <location>
        <begin position="28"/>
        <end position="175"/>
    </location>
</feature>
<proteinExistence type="inferred from homology"/>
<evidence type="ECO:0000259" key="4">
    <source>
        <dbReference type="Pfam" id="PF03446"/>
    </source>
</evidence>
<feature type="domain" description="NADPH-dependent reductive aminase-like C-terminal" evidence="5">
    <location>
        <begin position="188"/>
        <end position="301"/>
    </location>
</feature>
<dbReference type="Pfam" id="PF21761">
    <property type="entry name" value="RedAm-like_C"/>
    <property type="match status" value="1"/>
</dbReference>
<dbReference type="AlphaFoldDB" id="A0A964UQM5"/>
<evidence type="ECO:0000313" key="6">
    <source>
        <dbReference type="EMBL" id="NBE49995.1"/>
    </source>
</evidence>
<dbReference type="PANTHER" id="PTHR43580:SF2">
    <property type="entry name" value="CYTOKINE-LIKE NUCLEAR FACTOR N-PAC"/>
    <property type="match status" value="1"/>
</dbReference>
<reference evidence="6" key="1">
    <citation type="submission" date="2020-01" db="EMBL/GenBank/DDBJ databases">
        <title>Whole-genome analyses of novel actinobacteria.</title>
        <authorList>
            <person name="Sahin N."/>
        </authorList>
    </citation>
    <scope>NUCLEOTIDE SEQUENCE</scope>
    <source>
        <strain evidence="6">YC537</strain>
    </source>
</reference>
<dbReference type="Gene3D" id="3.40.50.720">
    <property type="entry name" value="NAD(P)-binding Rossmann-like Domain"/>
    <property type="match status" value="1"/>
</dbReference>
<dbReference type="RefSeq" id="WP_161692878.1">
    <property type="nucleotide sequence ID" value="NZ_JAAAHS010000003.1"/>
</dbReference>
<dbReference type="InterPro" id="IPR006115">
    <property type="entry name" value="6PGDH_NADP-bd"/>
</dbReference>
<dbReference type="EMBL" id="JAAAHS010000003">
    <property type="protein sequence ID" value="NBE49995.1"/>
    <property type="molecule type" value="Genomic_DNA"/>
</dbReference>
<evidence type="ECO:0000256" key="3">
    <source>
        <dbReference type="SAM" id="MobiDB-lite"/>
    </source>
</evidence>
<dbReference type="GO" id="GO:0050661">
    <property type="term" value="F:NADP binding"/>
    <property type="evidence" value="ECO:0007669"/>
    <property type="project" value="InterPro"/>
</dbReference>
<dbReference type="OrthoDB" id="4029976at2"/>
<comment type="similarity">
    <text evidence="1">Belongs to the HIBADH-related family.</text>
</comment>
<dbReference type="InterPro" id="IPR015815">
    <property type="entry name" value="HIBADH-related"/>
</dbReference>
<protein>
    <submittedName>
        <fullName evidence="6">NAD(P)-binding domain-containing protein</fullName>
    </submittedName>
</protein>
<dbReference type="PIRSF" id="PIRSF000103">
    <property type="entry name" value="HIBADH"/>
    <property type="match status" value="1"/>
</dbReference>
<dbReference type="InterPro" id="IPR036291">
    <property type="entry name" value="NAD(P)-bd_dom_sf"/>
</dbReference>
<evidence type="ECO:0000256" key="2">
    <source>
        <dbReference type="ARBA" id="ARBA00023002"/>
    </source>
</evidence>
<dbReference type="GO" id="GO:0016491">
    <property type="term" value="F:oxidoreductase activity"/>
    <property type="evidence" value="ECO:0007669"/>
    <property type="project" value="UniProtKB-KW"/>
</dbReference>
<dbReference type="Gene3D" id="1.10.1040.10">
    <property type="entry name" value="N-(1-d-carboxylethyl)-l-norvaline Dehydrogenase, domain 2"/>
    <property type="match status" value="1"/>
</dbReference>
<dbReference type="SUPFAM" id="SSF51735">
    <property type="entry name" value="NAD(P)-binding Rossmann-fold domains"/>
    <property type="match status" value="1"/>
</dbReference>